<keyword evidence="1" id="KW-0812">Transmembrane</keyword>
<feature type="transmembrane region" description="Helical" evidence="1">
    <location>
        <begin position="6"/>
        <end position="26"/>
    </location>
</feature>
<dbReference type="EMBL" id="JAIMJA010000034">
    <property type="protein sequence ID" value="MCE2597145.1"/>
    <property type="molecule type" value="Genomic_DNA"/>
</dbReference>
<dbReference type="Proteomes" id="UP001201273">
    <property type="component" value="Unassembled WGS sequence"/>
</dbReference>
<accession>A0ABS8WF74</accession>
<organism evidence="2 3">
    <name type="scientific">Motilimonas cestriensis</name>
    <dbReference type="NCBI Taxonomy" id="2742685"/>
    <lineage>
        <taxon>Bacteria</taxon>
        <taxon>Pseudomonadati</taxon>
        <taxon>Pseudomonadota</taxon>
        <taxon>Gammaproteobacteria</taxon>
        <taxon>Alteromonadales</taxon>
        <taxon>Alteromonadales genera incertae sedis</taxon>
        <taxon>Motilimonas</taxon>
    </lineage>
</organism>
<name>A0ABS8WF74_9GAMM</name>
<comment type="caution">
    <text evidence="2">The sequence shown here is derived from an EMBL/GenBank/DDBJ whole genome shotgun (WGS) entry which is preliminary data.</text>
</comment>
<evidence type="ECO:0000313" key="3">
    <source>
        <dbReference type="Proteomes" id="UP001201273"/>
    </source>
</evidence>
<protein>
    <submittedName>
        <fullName evidence="2">Cbb3-type cytochrome c oxidase subunit 3</fullName>
    </submittedName>
</protein>
<keyword evidence="1" id="KW-0472">Membrane</keyword>
<proteinExistence type="predicted"/>
<dbReference type="InterPro" id="IPR008621">
    <property type="entry name" value="Cbb3-typ_cyt_oxidase_comp"/>
</dbReference>
<dbReference type="RefSeq" id="WP_233054887.1">
    <property type="nucleotide sequence ID" value="NZ_JAIMJA010000034.1"/>
</dbReference>
<keyword evidence="1" id="KW-1133">Transmembrane helix</keyword>
<reference evidence="2 3" key="1">
    <citation type="journal article" date="2022" name="Environ. Microbiol. Rep.">
        <title>Eco-phylogenetic analyses reveal divergent evolution of vitamin B12 metabolism in the marine bacterial family 'Psychromonadaceae'.</title>
        <authorList>
            <person name="Jin X."/>
            <person name="Yang Y."/>
            <person name="Cao H."/>
            <person name="Gao B."/>
            <person name="Zhao Z."/>
        </authorList>
    </citation>
    <scope>NUCLEOTIDE SEQUENCE [LARGE SCALE GENOMIC DNA]</scope>
    <source>
        <strain evidence="2 3">MKS20</strain>
    </source>
</reference>
<dbReference type="Pfam" id="PF05545">
    <property type="entry name" value="FixQ"/>
    <property type="match status" value="1"/>
</dbReference>
<evidence type="ECO:0000313" key="2">
    <source>
        <dbReference type="EMBL" id="MCE2597145.1"/>
    </source>
</evidence>
<gene>
    <name evidence="2" type="ORF">K6Y31_20435</name>
</gene>
<keyword evidence="3" id="KW-1185">Reference proteome</keyword>
<evidence type="ECO:0000256" key="1">
    <source>
        <dbReference type="SAM" id="Phobius"/>
    </source>
</evidence>
<dbReference type="CDD" id="cd01324">
    <property type="entry name" value="cbb3_Oxidase_CcoQ"/>
    <property type="match status" value="1"/>
</dbReference>
<sequence>MDYGTFSGLYTGFLIVIFIGIIAWAYSNKRKSSFDEAANLVFADDEKFANKPSADNKNAGANL</sequence>